<feature type="compositionally biased region" description="Pro residues" evidence="1">
    <location>
        <begin position="491"/>
        <end position="508"/>
    </location>
</feature>
<proteinExistence type="predicted"/>
<feature type="compositionally biased region" description="Basic and acidic residues" evidence="1">
    <location>
        <begin position="303"/>
        <end position="320"/>
    </location>
</feature>
<dbReference type="EMBL" id="KI913955">
    <property type="protein sequence ID" value="ETW06259.1"/>
    <property type="molecule type" value="Genomic_DNA"/>
</dbReference>
<feature type="region of interest" description="Disordered" evidence="1">
    <location>
        <begin position="397"/>
        <end position="527"/>
    </location>
</feature>
<feature type="compositionally biased region" description="Basic and acidic residues" evidence="1">
    <location>
        <begin position="370"/>
        <end position="383"/>
    </location>
</feature>
<dbReference type="VEuPathDB" id="FungiDB:H310_02553"/>
<feature type="region of interest" description="Disordered" evidence="1">
    <location>
        <begin position="173"/>
        <end position="383"/>
    </location>
</feature>
<reference evidence="2" key="1">
    <citation type="submission" date="2013-12" db="EMBL/GenBank/DDBJ databases">
        <title>The Genome Sequence of Aphanomyces invadans NJM9701.</title>
        <authorList>
            <consortium name="The Broad Institute Genomics Platform"/>
            <person name="Russ C."/>
            <person name="Tyler B."/>
            <person name="van West P."/>
            <person name="Dieguez-Uribeondo J."/>
            <person name="Young S.K."/>
            <person name="Zeng Q."/>
            <person name="Gargeya S."/>
            <person name="Fitzgerald M."/>
            <person name="Abouelleil A."/>
            <person name="Alvarado L."/>
            <person name="Chapman S.B."/>
            <person name="Gainer-Dewar J."/>
            <person name="Goldberg J."/>
            <person name="Griggs A."/>
            <person name="Gujja S."/>
            <person name="Hansen M."/>
            <person name="Howarth C."/>
            <person name="Imamovic A."/>
            <person name="Ireland A."/>
            <person name="Larimer J."/>
            <person name="McCowan C."/>
            <person name="Murphy C."/>
            <person name="Pearson M."/>
            <person name="Poon T.W."/>
            <person name="Priest M."/>
            <person name="Roberts A."/>
            <person name="Saif S."/>
            <person name="Shea T."/>
            <person name="Sykes S."/>
            <person name="Wortman J."/>
            <person name="Nusbaum C."/>
            <person name="Birren B."/>
        </authorList>
    </citation>
    <scope>NUCLEOTIDE SEQUENCE [LARGE SCALE GENOMIC DNA]</scope>
    <source>
        <strain evidence="2">NJM9701</strain>
    </source>
</reference>
<dbReference type="GeneID" id="20079603"/>
<feature type="compositionally biased region" description="Basic and acidic residues" evidence="1">
    <location>
        <begin position="173"/>
        <end position="192"/>
    </location>
</feature>
<dbReference type="AlphaFoldDB" id="A0A024UIY8"/>
<accession>A0A024UIY8</accession>
<dbReference type="STRING" id="157072.A0A024UIY8"/>
<name>A0A024UIY8_9STRA</name>
<evidence type="ECO:0000313" key="2">
    <source>
        <dbReference type="EMBL" id="ETW06259.1"/>
    </source>
</evidence>
<feature type="compositionally biased region" description="Basic and acidic residues" evidence="1">
    <location>
        <begin position="227"/>
        <end position="244"/>
    </location>
</feature>
<gene>
    <name evidence="2" type="ORF">H310_02553</name>
</gene>
<evidence type="ECO:0000256" key="1">
    <source>
        <dbReference type="SAM" id="MobiDB-lite"/>
    </source>
</evidence>
<feature type="compositionally biased region" description="Low complexity" evidence="1">
    <location>
        <begin position="209"/>
        <end position="222"/>
    </location>
</feature>
<organism evidence="2">
    <name type="scientific">Aphanomyces invadans</name>
    <dbReference type="NCBI Taxonomy" id="157072"/>
    <lineage>
        <taxon>Eukaryota</taxon>
        <taxon>Sar</taxon>
        <taxon>Stramenopiles</taxon>
        <taxon>Oomycota</taxon>
        <taxon>Saprolegniomycetes</taxon>
        <taxon>Saprolegniales</taxon>
        <taxon>Verrucalvaceae</taxon>
        <taxon>Aphanomyces</taxon>
    </lineage>
</organism>
<protein>
    <submittedName>
        <fullName evidence="2">Uncharacterized protein</fullName>
    </submittedName>
</protein>
<dbReference type="RefSeq" id="XP_008864334.1">
    <property type="nucleotide sequence ID" value="XM_008866112.1"/>
</dbReference>
<sequence length="527" mass="58341">MRSFSPMRSLNTIPCILSSLREFGLSGFVRILRHTHGDARMARQSAADVAAIERQVLECDMERIALDLKCIELQRSLEALRRRHRRRVVGRAATTLAEALDRTVAEQKKVERVERERLRVEREHQVELARQAKQRETERRRIAEQHKMAEEEAAKKRQMELEMEERRRAVLEQAAKEQHDDVVRQAEADERRMRQKAAQQERRIAGTMKAPAKAAVPEEAAAFVQRTADDRKAAKQREMPHDVDTSLEPARPATPAPSVSKPARATKPSGAKKRKQQKSSKDDLDDGGGAPINAPSAAKKQRVATESDPDKRATESDPVKRATATTKSASVDAAMEDEHASDSVGFSEAKAIQPQKPRKGKKKNMMKELAAQEKQRRKEAARKEKLEKYALAVKKKQDELAAKRAKAAAKPVVQSRPTHGDDTSVIAKPKAKSSKTAQPAAEKQQSAPQPIALGEGASSDDEPSGLSLFDRMAQKMRQQILAKEGGAAKAPAPPKHVPAKPTPSPNDAPPKRSILSSIFSVPLLKKP</sequence>